<evidence type="ECO:0000259" key="3">
    <source>
        <dbReference type="Pfam" id="PF17782"/>
    </source>
</evidence>
<proteinExistence type="inferred from homology"/>
<name>A0AAU0MLS9_9MICO</name>
<protein>
    <submittedName>
        <fullName evidence="4">DNA-processing protein DprA</fullName>
    </submittedName>
</protein>
<dbReference type="RefSeq" id="WP_330171990.1">
    <property type="nucleotide sequence ID" value="NZ_CP137080.1"/>
</dbReference>
<dbReference type="Pfam" id="PF02481">
    <property type="entry name" value="DNA_processg_A"/>
    <property type="match status" value="1"/>
</dbReference>
<comment type="similarity">
    <text evidence="1">Belongs to the DprA/Smf family.</text>
</comment>
<evidence type="ECO:0000313" key="4">
    <source>
        <dbReference type="EMBL" id="WOQ70925.1"/>
    </source>
</evidence>
<sequence length="403" mass="41339">MTAAELAGWSERRRRDDLRGLGAPEDDAAMTDRWARAVWSLLAEPGDRTARALIEAVGAMEALLVVAEKDPGSALETPGAVGDGLRRWRPRLRRGGIEAMFHTARAAGVSIHVPGDPAWPMRVDDLGDHAPVCLWARGSMRMAAADGPAVALIGARASTAYGERIVIDMAAELVGAGVRIVSGAAYGIDGAAHRAALAGGGVTLAVLAGGLDRPYPTGHSDLIARIAATGTVLSEIPPGGAPTKWRFLARNRTIAALADAVIVVEAGWRSGSLNTAGHAATLGRPLGAVPGPVTSGASAGCHRLLREYDAVCVTGPEDVLSLLGGSASVRRAVGPATDDSTRVLDALSTRADRSVDDVARRAGLAPADCGAILALLELEGVARRGAVGWRRAAAVPARGGAHS</sequence>
<dbReference type="PANTHER" id="PTHR43022:SF1">
    <property type="entry name" value="PROTEIN SMF"/>
    <property type="match status" value="1"/>
</dbReference>
<dbReference type="SUPFAM" id="SSF102405">
    <property type="entry name" value="MCP/YpsA-like"/>
    <property type="match status" value="1"/>
</dbReference>
<dbReference type="InterPro" id="IPR057666">
    <property type="entry name" value="DrpA_SLOG"/>
</dbReference>
<dbReference type="InterPro" id="IPR003488">
    <property type="entry name" value="DprA"/>
</dbReference>
<gene>
    <name evidence="4" type="primary">dprA</name>
    <name evidence="4" type="ORF">RYJ27_04940</name>
</gene>
<evidence type="ECO:0000259" key="2">
    <source>
        <dbReference type="Pfam" id="PF02481"/>
    </source>
</evidence>
<dbReference type="EMBL" id="CP137080">
    <property type="protein sequence ID" value="WOQ70925.1"/>
    <property type="molecule type" value="Genomic_DNA"/>
</dbReference>
<evidence type="ECO:0000256" key="1">
    <source>
        <dbReference type="ARBA" id="ARBA00006525"/>
    </source>
</evidence>
<dbReference type="InterPro" id="IPR041614">
    <property type="entry name" value="DprA_WH"/>
</dbReference>
<dbReference type="Gene3D" id="3.40.50.450">
    <property type="match status" value="1"/>
</dbReference>
<dbReference type="Gene3D" id="1.10.10.10">
    <property type="entry name" value="Winged helix-like DNA-binding domain superfamily/Winged helix DNA-binding domain"/>
    <property type="match status" value="1"/>
</dbReference>
<keyword evidence="5" id="KW-1185">Reference proteome</keyword>
<dbReference type="AlphaFoldDB" id="A0AAU0MLS9"/>
<dbReference type="Proteomes" id="UP001329313">
    <property type="component" value="Chromosome"/>
</dbReference>
<feature type="domain" description="DprA winged helix" evidence="3">
    <location>
        <begin position="335"/>
        <end position="384"/>
    </location>
</feature>
<organism evidence="4 5">
    <name type="scientific">Microbacterium limosum</name>
    <dbReference type="NCBI Taxonomy" id="3079935"/>
    <lineage>
        <taxon>Bacteria</taxon>
        <taxon>Bacillati</taxon>
        <taxon>Actinomycetota</taxon>
        <taxon>Actinomycetes</taxon>
        <taxon>Micrococcales</taxon>
        <taxon>Microbacteriaceae</taxon>
        <taxon>Microbacterium</taxon>
    </lineage>
</organism>
<accession>A0AAU0MLS9</accession>
<dbReference type="PANTHER" id="PTHR43022">
    <property type="entry name" value="PROTEIN SMF"/>
    <property type="match status" value="1"/>
</dbReference>
<feature type="domain" description="Smf/DprA SLOG" evidence="2">
    <location>
        <begin position="113"/>
        <end position="322"/>
    </location>
</feature>
<dbReference type="GO" id="GO:0009294">
    <property type="term" value="P:DNA-mediated transformation"/>
    <property type="evidence" value="ECO:0007669"/>
    <property type="project" value="InterPro"/>
</dbReference>
<dbReference type="KEGG" id="mliy:RYJ27_04940"/>
<dbReference type="Pfam" id="PF17782">
    <property type="entry name" value="WHD_DprA"/>
    <property type="match status" value="1"/>
</dbReference>
<dbReference type="InterPro" id="IPR036388">
    <property type="entry name" value="WH-like_DNA-bd_sf"/>
</dbReference>
<evidence type="ECO:0000313" key="5">
    <source>
        <dbReference type="Proteomes" id="UP001329313"/>
    </source>
</evidence>
<dbReference type="NCBIfam" id="TIGR00732">
    <property type="entry name" value="dprA"/>
    <property type="match status" value="1"/>
</dbReference>
<reference evidence="4 5" key="1">
    <citation type="submission" date="2023-10" db="EMBL/GenBank/DDBJ databases">
        <title>Y20.</title>
        <authorList>
            <person name="Zhang G."/>
            <person name="Ding Y."/>
        </authorList>
    </citation>
    <scope>NUCLEOTIDE SEQUENCE [LARGE SCALE GENOMIC DNA]</scope>
    <source>
        <strain evidence="4 5">Y20</strain>
    </source>
</reference>